<organism evidence="1 2">
    <name type="scientific">Aphis glycines</name>
    <name type="common">Soybean aphid</name>
    <dbReference type="NCBI Taxonomy" id="307491"/>
    <lineage>
        <taxon>Eukaryota</taxon>
        <taxon>Metazoa</taxon>
        <taxon>Ecdysozoa</taxon>
        <taxon>Arthropoda</taxon>
        <taxon>Hexapoda</taxon>
        <taxon>Insecta</taxon>
        <taxon>Pterygota</taxon>
        <taxon>Neoptera</taxon>
        <taxon>Paraneoptera</taxon>
        <taxon>Hemiptera</taxon>
        <taxon>Sternorrhyncha</taxon>
        <taxon>Aphidomorpha</taxon>
        <taxon>Aphidoidea</taxon>
        <taxon>Aphididae</taxon>
        <taxon>Aphidini</taxon>
        <taxon>Aphis</taxon>
        <taxon>Aphis</taxon>
    </lineage>
</organism>
<dbReference type="Proteomes" id="UP000475862">
    <property type="component" value="Unassembled WGS sequence"/>
</dbReference>
<evidence type="ECO:0000313" key="1">
    <source>
        <dbReference type="EMBL" id="KAE9523509.1"/>
    </source>
</evidence>
<protein>
    <submittedName>
        <fullName evidence="1">Uncharacterized protein</fullName>
    </submittedName>
</protein>
<gene>
    <name evidence="1" type="ORF">AGLY_016061</name>
</gene>
<proteinExistence type="predicted"/>
<name>A0A6G0SYV5_APHGL</name>
<comment type="caution">
    <text evidence="1">The sequence shown here is derived from an EMBL/GenBank/DDBJ whole genome shotgun (WGS) entry which is preliminary data.</text>
</comment>
<reference evidence="1 2" key="1">
    <citation type="submission" date="2019-08" db="EMBL/GenBank/DDBJ databases">
        <title>The genome of the soybean aphid Biotype 1, its phylome, world population structure and adaptation to the North American continent.</title>
        <authorList>
            <person name="Giordano R."/>
            <person name="Donthu R.K."/>
            <person name="Hernandez A.G."/>
            <person name="Wright C.L."/>
            <person name="Zimin A.V."/>
        </authorList>
    </citation>
    <scope>NUCLEOTIDE SEQUENCE [LARGE SCALE GENOMIC DNA]</scope>
    <source>
        <tissue evidence="1">Whole aphids</tissue>
    </source>
</reference>
<accession>A0A6G0SYV5</accession>
<evidence type="ECO:0000313" key="2">
    <source>
        <dbReference type="Proteomes" id="UP000475862"/>
    </source>
</evidence>
<keyword evidence="2" id="KW-1185">Reference proteome</keyword>
<dbReference type="EMBL" id="VYZN01000079">
    <property type="protein sequence ID" value="KAE9523509.1"/>
    <property type="molecule type" value="Genomic_DNA"/>
</dbReference>
<dbReference type="AlphaFoldDB" id="A0A6G0SYV5"/>
<sequence>MNSFREHFEHPTPLNTTSLFISENCAKISYSVRCFLSKRASILYNKLAIADIIVDIIKLYNLSLEPNHNSTLLMKMEVTRIFSFFSRAIISKCLMENKFKLHLFSWGKKLFEEVTRVTSFFVGKIIYYKEVTRVTSFILALCTKVTHCIGISITVSFLAHSIVACALSPSFCFSFINLINFNKHVPISLEPLFPSDSHHI</sequence>